<evidence type="ECO:0000313" key="11">
    <source>
        <dbReference type="EMBL" id="AGF56642.1"/>
    </source>
</evidence>
<dbReference type="eggNOG" id="COG3401">
    <property type="taxonomic scope" value="Bacteria"/>
</dbReference>
<evidence type="ECO:0000256" key="3">
    <source>
        <dbReference type="ARBA" id="ARBA00022525"/>
    </source>
</evidence>
<comment type="similarity">
    <text evidence="8">Belongs to the polysaccharide lyase 9 family.</text>
</comment>
<dbReference type="SUPFAM" id="SSF51126">
    <property type="entry name" value="Pectin lyase-like"/>
    <property type="match status" value="1"/>
</dbReference>
<dbReference type="AlphaFoldDB" id="M1MZ14"/>
<keyword evidence="6" id="KW-0106">Calcium</keyword>
<dbReference type="InterPro" id="IPR053868">
    <property type="entry name" value="Pel9A-like_beta_helix"/>
</dbReference>
<dbReference type="InterPro" id="IPR052052">
    <property type="entry name" value="Polysaccharide_Lyase_9"/>
</dbReference>
<evidence type="ECO:0000256" key="1">
    <source>
        <dbReference type="ARBA" id="ARBA00001913"/>
    </source>
</evidence>
<dbReference type="RefSeq" id="WP_015392961.1">
    <property type="nucleotide sequence ID" value="NC_020291.1"/>
</dbReference>
<evidence type="ECO:0000313" key="12">
    <source>
        <dbReference type="Proteomes" id="UP000011728"/>
    </source>
</evidence>
<dbReference type="GO" id="GO:0046872">
    <property type="term" value="F:metal ion binding"/>
    <property type="evidence" value="ECO:0007669"/>
    <property type="project" value="UniProtKB-KW"/>
</dbReference>
<dbReference type="PANTHER" id="PTHR40088">
    <property type="entry name" value="PECTATE LYASE (EUROFUNG)"/>
    <property type="match status" value="1"/>
</dbReference>
<dbReference type="HOGENOM" id="CLU_030634_2_0_9"/>
<evidence type="ECO:0000256" key="7">
    <source>
        <dbReference type="ARBA" id="ARBA00023239"/>
    </source>
</evidence>
<keyword evidence="12" id="KW-1185">Reference proteome</keyword>
<protein>
    <recommendedName>
        <fullName evidence="10">Pel9A-like right handed beta-helix region domain-containing protein</fullName>
    </recommendedName>
</protein>
<evidence type="ECO:0000256" key="8">
    <source>
        <dbReference type="ARBA" id="ARBA00038263"/>
    </source>
</evidence>
<proteinExistence type="inferred from homology"/>
<dbReference type="Pfam" id="PF22842">
    <property type="entry name" value="Pel9A-like_beta_helix"/>
    <property type="match status" value="1"/>
</dbReference>
<sequence length="416" mass="44891">MNKLIKRLCLCSITILLSTVITACTSSSVPAVTSKSYFIATNGSDNNPGTLEKPFASFSKAQEAASSGDTVYILGGTYKNFSINDSDAIYNYVNEISKSGITYKAYSSSDVPVFDFSNMPTTKRVAAFYIKPSAKDVTFQSIKVTGVPVGGQKQSECFRIEGNATFNQVTCSDNQAIGFYFTGHATGACFRCDSYNNIGVKGISIGNIDGFGAHGDGVTFKECRAWNNSDDGYDCISSKGANTFDSCWAFNMNAGGDSNGFKIGGWGKKAIDFTPPVHTVKNCLSVNNGAHGFYANHQPGQSAIWTNNTAYNNKKGNFNIVECESISNPIDVPGTKEVLHYNLSYKNNTLDEANLPSENNSNNSWNLDASMISADNFQSFDTSQLTKDRGPDGALPDISFIKFTNESKLKGLGCFN</sequence>
<evidence type="ECO:0000256" key="4">
    <source>
        <dbReference type="ARBA" id="ARBA00022723"/>
    </source>
</evidence>
<name>M1MZ14_9CLOT</name>
<reference evidence="11 12" key="1">
    <citation type="submission" date="2013-02" db="EMBL/GenBank/DDBJ databases">
        <title>Genome sequence of Clostridium saccharoperbutylacetonicum N1-4(HMT).</title>
        <authorList>
            <person name="Poehlein A."/>
            <person name="Daniel R."/>
        </authorList>
    </citation>
    <scope>NUCLEOTIDE SEQUENCE [LARGE SCALE GENOMIC DNA]</scope>
    <source>
        <strain evidence="12">N1-4(HMT)</strain>
    </source>
</reference>
<gene>
    <name evidence="11" type="ORF">Cspa_c28790</name>
</gene>
<dbReference type="KEGG" id="csr:Cspa_c28790"/>
<comment type="cofactor">
    <cofactor evidence="1">
        <name>Ca(2+)</name>
        <dbReference type="ChEBI" id="CHEBI:29108"/>
    </cofactor>
</comment>
<dbReference type="PATRIC" id="fig|931276.5.peg.2895"/>
<dbReference type="Gene3D" id="2.160.20.10">
    <property type="entry name" value="Single-stranded right-handed beta-helix, Pectin lyase-like"/>
    <property type="match status" value="1"/>
</dbReference>
<feature type="signal peptide" evidence="9">
    <location>
        <begin position="1"/>
        <end position="23"/>
    </location>
</feature>
<keyword evidence="3" id="KW-0964">Secreted</keyword>
<keyword evidence="5 9" id="KW-0732">Signal</keyword>
<evidence type="ECO:0000256" key="2">
    <source>
        <dbReference type="ARBA" id="ARBA00004613"/>
    </source>
</evidence>
<dbReference type="InterPro" id="IPR012334">
    <property type="entry name" value="Pectin_lyas_fold"/>
</dbReference>
<evidence type="ECO:0000256" key="5">
    <source>
        <dbReference type="ARBA" id="ARBA00022729"/>
    </source>
</evidence>
<dbReference type="GO" id="GO:0005576">
    <property type="term" value="C:extracellular region"/>
    <property type="evidence" value="ECO:0007669"/>
    <property type="project" value="UniProtKB-SubCell"/>
</dbReference>
<comment type="subcellular location">
    <subcellularLocation>
        <location evidence="2">Secreted</location>
    </subcellularLocation>
</comment>
<dbReference type="PANTHER" id="PTHR40088:SF1">
    <property type="entry name" value="PECTATE LYASE PEL9"/>
    <property type="match status" value="1"/>
</dbReference>
<dbReference type="GO" id="GO:0016837">
    <property type="term" value="F:carbon-oxygen lyase activity, acting on polysaccharides"/>
    <property type="evidence" value="ECO:0007669"/>
    <property type="project" value="TreeGrafter"/>
</dbReference>
<feature type="chain" id="PRO_5004015770" description="Pel9A-like right handed beta-helix region domain-containing protein" evidence="9">
    <location>
        <begin position="24"/>
        <end position="416"/>
    </location>
</feature>
<dbReference type="Proteomes" id="UP000011728">
    <property type="component" value="Chromosome"/>
</dbReference>
<dbReference type="EMBL" id="CP004121">
    <property type="protein sequence ID" value="AGF56642.1"/>
    <property type="molecule type" value="Genomic_DNA"/>
</dbReference>
<keyword evidence="7" id="KW-0456">Lyase</keyword>
<feature type="domain" description="Pel9A-like right handed beta-helix region" evidence="10">
    <location>
        <begin position="28"/>
        <end position="345"/>
    </location>
</feature>
<keyword evidence="4" id="KW-0479">Metal-binding</keyword>
<accession>M1MZ14</accession>
<evidence type="ECO:0000256" key="6">
    <source>
        <dbReference type="ARBA" id="ARBA00022837"/>
    </source>
</evidence>
<dbReference type="InterPro" id="IPR011050">
    <property type="entry name" value="Pectin_lyase_fold/virulence"/>
</dbReference>
<dbReference type="PROSITE" id="PS51257">
    <property type="entry name" value="PROKAR_LIPOPROTEIN"/>
    <property type="match status" value="1"/>
</dbReference>
<organism evidence="11 12">
    <name type="scientific">Clostridium saccharoperbutylacetonicum N1-4(HMT)</name>
    <dbReference type="NCBI Taxonomy" id="931276"/>
    <lineage>
        <taxon>Bacteria</taxon>
        <taxon>Bacillati</taxon>
        <taxon>Bacillota</taxon>
        <taxon>Clostridia</taxon>
        <taxon>Eubacteriales</taxon>
        <taxon>Clostridiaceae</taxon>
        <taxon>Clostridium</taxon>
    </lineage>
</organism>
<evidence type="ECO:0000259" key="10">
    <source>
        <dbReference type="Pfam" id="PF22842"/>
    </source>
</evidence>
<dbReference type="STRING" id="36745.CLSAP_26320"/>
<dbReference type="OrthoDB" id="8660908at2"/>
<evidence type="ECO:0000256" key="9">
    <source>
        <dbReference type="SAM" id="SignalP"/>
    </source>
</evidence>